<keyword evidence="5 7" id="KW-0788">Thiol protease</keyword>
<name>A0AAP0G660_9ASPA</name>
<dbReference type="InterPro" id="IPR028889">
    <property type="entry name" value="USP"/>
</dbReference>
<dbReference type="FunFam" id="3.90.70.10:FF:000116">
    <property type="entry name" value="Ubiquitin carboxyl-terminal hydrolase 20"/>
    <property type="match status" value="1"/>
</dbReference>
<evidence type="ECO:0000256" key="2">
    <source>
        <dbReference type="ARBA" id="ARBA00022670"/>
    </source>
</evidence>
<feature type="region of interest" description="Disordered" evidence="8">
    <location>
        <begin position="420"/>
        <end position="478"/>
    </location>
</feature>
<evidence type="ECO:0000313" key="11">
    <source>
        <dbReference type="Proteomes" id="UP001418222"/>
    </source>
</evidence>
<accession>A0AAP0G660</accession>
<evidence type="ECO:0000259" key="9">
    <source>
        <dbReference type="PROSITE" id="PS50235"/>
    </source>
</evidence>
<dbReference type="PROSITE" id="PS00972">
    <property type="entry name" value="USP_1"/>
    <property type="match status" value="1"/>
</dbReference>
<comment type="catalytic activity">
    <reaction evidence="7">
        <text>Thiol-dependent hydrolysis of ester, thioester, amide, peptide and isopeptide bonds formed by the C-terminal Gly of ubiquitin (a 76-residue protein attached to proteins as an intracellular targeting signal).</text>
        <dbReference type="EC" id="3.4.19.12"/>
    </reaction>
</comment>
<dbReference type="PROSITE" id="PS00973">
    <property type="entry name" value="USP_2"/>
    <property type="match status" value="1"/>
</dbReference>
<dbReference type="SUPFAM" id="SSF54001">
    <property type="entry name" value="Cysteine proteinases"/>
    <property type="match status" value="1"/>
</dbReference>
<protein>
    <recommendedName>
        <fullName evidence="7">Ubiquitin carboxyl-terminal hydrolase</fullName>
        <ecNumber evidence="7">3.4.19.12</ecNumber>
    </recommendedName>
</protein>
<dbReference type="GO" id="GO:0016579">
    <property type="term" value="P:protein deubiquitination"/>
    <property type="evidence" value="ECO:0007669"/>
    <property type="project" value="InterPro"/>
</dbReference>
<evidence type="ECO:0000256" key="6">
    <source>
        <dbReference type="ARBA" id="ARBA00037450"/>
    </source>
</evidence>
<keyword evidence="11" id="KW-1185">Reference proteome</keyword>
<dbReference type="InterPro" id="IPR038765">
    <property type="entry name" value="Papain-like_cys_pep_sf"/>
</dbReference>
<keyword evidence="4 7" id="KW-0378">Hydrolase</keyword>
<evidence type="ECO:0000256" key="3">
    <source>
        <dbReference type="ARBA" id="ARBA00022786"/>
    </source>
</evidence>
<organism evidence="10 11">
    <name type="scientific">Platanthera zijinensis</name>
    <dbReference type="NCBI Taxonomy" id="2320716"/>
    <lineage>
        <taxon>Eukaryota</taxon>
        <taxon>Viridiplantae</taxon>
        <taxon>Streptophyta</taxon>
        <taxon>Embryophyta</taxon>
        <taxon>Tracheophyta</taxon>
        <taxon>Spermatophyta</taxon>
        <taxon>Magnoliopsida</taxon>
        <taxon>Liliopsida</taxon>
        <taxon>Asparagales</taxon>
        <taxon>Orchidaceae</taxon>
        <taxon>Orchidoideae</taxon>
        <taxon>Orchideae</taxon>
        <taxon>Orchidinae</taxon>
        <taxon>Platanthera</taxon>
    </lineage>
</organism>
<reference evidence="10 11" key="1">
    <citation type="journal article" date="2022" name="Nat. Plants">
        <title>Genomes of leafy and leafless Platanthera orchids illuminate the evolution of mycoheterotrophy.</title>
        <authorList>
            <person name="Li M.H."/>
            <person name="Liu K.W."/>
            <person name="Li Z."/>
            <person name="Lu H.C."/>
            <person name="Ye Q.L."/>
            <person name="Zhang D."/>
            <person name="Wang J.Y."/>
            <person name="Li Y.F."/>
            <person name="Zhong Z.M."/>
            <person name="Liu X."/>
            <person name="Yu X."/>
            <person name="Liu D.K."/>
            <person name="Tu X.D."/>
            <person name="Liu B."/>
            <person name="Hao Y."/>
            <person name="Liao X.Y."/>
            <person name="Jiang Y.T."/>
            <person name="Sun W.H."/>
            <person name="Chen J."/>
            <person name="Chen Y.Q."/>
            <person name="Ai Y."/>
            <person name="Zhai J.W."/>
            <person name="Wu S.S."/>
            <person name="Zhou Z."/>
            <person name="Hsiao Y.Y."/>
            <person name="Wu W.L."/>
            <person name="Chen Y.Y."/>
            <person name="Lin Y.F."/>
            <person name="Hsu J.L."/>
            <person name="Li C.Y."/>
            <person name="Wang Z.W."/>
            <person name="Zhao X."/>
            <person name="Zhong W.Y."/>
            <person name="Ma X.K."/>
            <person name="Ma L."/>
            <person name="Huang J."/>
            <person name="Chen G.Z."/>
            <person name="Huang M.Z."/>
            <person name="Huang L."/>
            <person name="Peng D.H."/>
            <person name="Luo Y.B."/>
            <person name="Zou S.Q."/>
            <person name="Chen S.P."/>
            <person name="Lan S."/>
            <person name="Tsai W.C."/>
            <person name="Van de Peer Y."/>
            <person name="Liu Z.J."/>
        </authorList>
    </citation>
    <scope>NUCLEOTIDE SEQUENCE [LARGE SCALE GENOMIC DNA]</scope>
    <source>
        <strain evidence="10">Lor287</strain>
    </source>
</reference>
<feature type="region of interest" description="Disordered" evidence="8">
    <location>
        <begin position="570"/>
        <end position="609"/>
    </location>
</feature>
<dbReference type="PANTHER" id="PTHR24006:SF747">
    <property type="entry name" value="UBIQUITIN CARBOXYL-TERMINAL HYDROLASE 20"/>
    <property type="match status" value="1"/>
</dbReference>
<keyword evidence="3 7" id="KW-0833">Ubl conjugation pathway</keyword>
<comment type="function">
    <text evidence="6 7">Recognizes and hydrolyzes the peptide bond at the C-terminal Gly of ubiquitin. Involved in the processing of poly-ubiquitin precursors as well as that of ubiquitinated proteins.</text>
</comment>
<evidence type="ECO:0000256" key="7">
    <source>
        <dbReference type="RuleBase" id="RU366025"/>
    </source>
</evidence>
<dbReference type="AlphaFoldDB" id="A0AAP0G660"/>
<dbReference type="PANTHER" id="PTHR24006">
    <property type="entry name" value="UBIQUITIN CARBOXYL-TERMINAL HYDROLASE"/>
    <property type="match status" value="1"/>
</dbReference>
<feature type="compositionally biased region" description="Low complexity" evidence="8">
    <location>
        <begin position="378"/>
        <end position="391"/>
    </location>
</feature>
<evidence type="ECO:0000256" key="1">
    <source>
        <dbReference type="ARBA" id="ARBA00009085"/>
    </source>
</evidence>
<dbReference type="InterPro" id="IPR050164">
    <property type="entry name" value="Peptidase_C19"/>
</dbReference>
<keyword evidence="2 7" id="KW-0645">Protease</keyword>
<comment type="caution">
    <text evidence="10">The sequence shown here is derived from an EMBL/GenBank/DDBJ whole genome shotgun (WGS) entry which is preliminary data.</text>
</comment>
<dbReference type="Pfam" id="PF00443">
    <property type="entry name" value="UCH"/>
    <property type="match status" value="1"/>
</dbReference>
<dbReference type="Proteomes" id="UP001418222">
    <property type="component" value="Unassembled WGS sequence"/>
</dbReference>
<dbReference type="GO" id="GO:0004843">
    <property type="term" value="F:cysteine-type deubiquitinase activity"/>
    <property type="evidence" value="ECO:0007669"/>
    <property type="project" value="UniProtKB-UniRule"/>
</dbReference>
<feature type="domain" description="USP" evidence="9">
    <location>
        <begin position="31"/>
        <end position="339"/>
    </location>
</feature>
<evidence type="ECO:0000313" key="10">
    <source>
        <dbReference type="EMBL" id="KAK8939102.1"/>
    </source>
</evidence>
<dbReference type="InterPro" id="IPR001394">
    <property type="entry name" value="Peptidase_C19_UCH"/>
</dbReference>
<dbReference type="InterPro" id="IPR018200">
    <property type="entry name" value="USP_CS"/>
</dbReference>
<sequence>METATFAEPFPQIGSATETPSLIFHPPPVGAGLNNLGNTCFMNAVLQCITHTVPFVEKLHDNNHTHACSDKDGDFCSFCALRSHVYESIMKSGLVVTPRNLAYNLSKISAYFQPGEQQDAHEFLSCLLDSIHTSYLKPISNDHHHLSYRGDSPVNQVFGGLLRSRLRCLDCGHSSDTYEAIVDLSLEIDDVDNLTSALESFTKVETIDDPDIKFTCEGCKSQVSMEKQLKIEQPPNVIALHLKRFTNIESSALKISKFVKYPIELDLMPFVSSPGKNDQFIYELYGIVVHSGSCHSGHYYCNIRTSPSSWYQMNDSLIDVITESDVLDLEAYIVFYIKKDTSPWFSCLVESQKIPKMDINMNASPSSVLDCEDDDDTSSSAREASSSNSREMVTGMLEKGEVSSPHARSSLDLLRDETEANSPVFQRDETEANSPGFQRDETEANSPGFQRDEIGADNTTSHYFSSDTSDKNGAIDSPGRRFLLQHTKKPSDVHISHILCHAPPLVAEDERKTHTAAQKHVVSKNNNQNGKFLMENAHKADKSLTRIMRTMPNSRRAGFLACLQSSPEPLRKRPIASKSDRPLKRRQKLSSRSDGKGGSLRGSSKAKSLSPLSLRRILIEDDSESFFEYS</sequence>
<comment type="similarity">
    <text evidence="1 7">Belongs to the peptidase C19 family.</text>
</comment>
<dbReference type="EMBL" id="JBBWWQ010000009">
    <property type="protein sequence ID" value="KAK8939102.1"/>
    <property type="molecule type" value="Genomic_DNA"/>
</dbReference>
<dbReference type="GO" id="GO:0005634">
    <property type="term" value="C:nucleus"/>
    <property type="evidence" value="ECO:0007669"/>
    <property type="project" value="TreeGrafter"/>
</dbReference>
<proteinExistence type="inferred from homology"/>
<dbReference type="Gene3D" id="3.90.70.10">
    <property type="entry name" value="Cysteine proteinases"/>
    <property type="match status" value="1"/>
</dbReference>
<dbReference type="PROSITE" id="PS50235">
    <property type="entry name" value="USP_3"/>
    <property type="match status" value="1"/>
</dbReference>
<gene>
    <name evidence="10" type="primary">UBP20</name>
    <name evidence="10" type="ORF">KSP39_PZI011241</name>
</gene>
<feature type="compositionally biased region" description="Polar residues" evidence="8">
    <location>
        <begin position="457"/>
        <end position="467"/>
    </location>
</feature>
<evidence type="ECO:0000256" key="5">
    <source>
        <dbReference type="ARBA" id="ARBA00022807"/>
    </source>
</evidence>
<evidence type="ECO:0000256" key="8">
    <source>
        <dbReference type="SAM" id="MobiDB-lite"/>
    </source>
</evidence>
<feature type="region of interest" description="Disordered" evidence="8">
    <location>
        <begin position="365"/>
        <end position="391"/>
    </location>
</feature>
<evidence type="ECO:0000256" key="4">
    <source>
        <dbReference type="ARBA" id="ARBA00022801"/>
    </source>
</evidence>
<dbReference type="EC" id="3.4.19.12" evidence="7"/>
<dbReference type="GO" id="GO:0006508">
    <property type="term" value="P:proteolysis"/>
    <property type="evidence" value="ECO:0007669"/>
    <property type="project" value="UniProtKB-KW"/>
</dbReference>
<dbReference type="GO" id="GO:0005829">
    <property type="term" value="C:cytosol"/>
    <property type="evidence" value="ECO:0007669"/>
    <property type="project" value="TreeGrafter"/>
</dbReference>